<dbReference type="PANTHER" id="PTHR48078:SF11">
    <property type="entry name" value="THREONINE DEHYDRATASE, MITOCHONDRIAL"/>
    <property type="match status" value="1"/>
</dbReference>
<evidence type="ECO:0000256" key="9">
    <source>
        <dbReference type="ARBA" id="ARBA00023239"/>
    </source>
</evidence>
<reference evidence="14" key="2">
    <citation type="submission" date="2020-09" db="EMBL/GenBank/DDBJ databases">
        <authorList>
            <person name="Sun Q."/>
            <person name="Kim S."/>
        </authorList>
    </citation>
    <scope>NUCLEOTIDE SEQUENCE</scope>
    <source>
        <strain evidence="14">KCTC 12368</strain>
    </source>
</reference>
<dbReference type="SUPFAM" id="SSF55021">
    <property type="entry name" value="ACT-like"/>
    <property type="match status" value="1"/>
</dbReference>
<dbReference type="PROSITE" id="PS00165">
    <property type="entry name" value="DEHYDRATASE_SER_THR"/>
    <property type="match status" value="1"/>
</dbReference>
<dbReference type="RefSeq" id="WP_018475925.1">
    <property type="nucleotide sequence ID" value="NZ_BMWX01000004.1"/>
</dbReference>
<dbReference type="Proteomes" id="UP000619457">
    <property type="component" value="Unassembled WGS sequence"/>
</dbReference>
<comment type="similarity">
    <text evidence="4 12">Belongs to the serine/threonine dehydratase family.</text>
</comment>
<keyword evidence="7 12" id="KW-0412">Isoleucine biosynthesis</keyword>
<sequence length="417" mass="45721">MENQVSTEGILQASKVLESLVTKTALQHNQQLSEEYGCQVYLKREDLQAVRSYKIRGAFNKMSSLTEAEKARGVVCASAGNHAQGVAFACNMLGIRGAIFIPSTTPSQKVSRMKLFGKDQVEIILAGDTYDDAYLSAAQFCKEKEAVFVHPFDDPKVIEGQGTVAKEILDDADFPVDFLFLPIGGGGLASGASVYFDQYSPETQLIGTEPEGAPSMSESIKAGENLVLEDIDGFVDGAAVKKVGDLPFSICSKSLDEMIRVPEGRICTTILNLYNNEGIVVEPAGALTLAALSLYDREKIKGKNVVCVISGGNNDIMRTAEIKERSLIYEGVKHYFMIQFPQRPGALKDFVSKILGPKDDIAYFQFTKKNYKENGPAVVGIELKDPADLAGIFQRLKEYRFKYNYLNENLDLLALLS</sequence>
<evidence type="ECO:0000256" key="8">
    <source>
        <dbReference type="ARBA" id="ARBA00022898"/>
    </source>
</evidence>
<comment type="pathway">
    <text evidence="3 12">Amino-acid biosynthesis; L-isoleucine biosynthesis; 2-oxobutanoate from L-threonine: step 1/1.</text>
</comment>
<evidence type="ECO:0000313" key="14">
    <source>
        <dbReference type="EMBL" id="GGZ32757.1"/>
    </source>
</evidence>
<dbReference type="GO" id="GO:0030170">
    <property type="term" value="F:pyridoxal phosphate binding"/>
    <property type="evidence" value="ECO:0007669"/>
    <property type="project" value="InterPro"/>
</dbReference>
<dbReference type="InterPro" id="IPR050147">
    <property type="entry name" value="Ser/Thr_Dehydratase"/>
</dbReference>
<name>A0A918Q5K2_9BACT</name>
<keyword evidence="9 12" id="KW-0456">Lyase</keyword>
<evidence type="ECO:0000256" key="5">
    <source>
        <dbReference type="ARBA" id="ARBA00011881"/>
    </source>
</evidence>
<comment type="cofactor">
    <cofactor evidence="2 12">
        <name>pyridoxal 5'-phosphate</name>
        <dbReference type="ChEBI" id="CHEBI:597326"/>
    </cofactor>
</comment>
<reference evidence="14" key="1">
    <citation type="journal article" date="2014" name="Int. J. Syst. Evol. Microbiol.">
        <title>Complete genome sequence of Corynebacterium casei LMG S-19264T (=DSM 44701T), isolated from a smear-ripened cheese.</title>
        <authorList>
            <consortium name="US DOE Joint Genome Institute (JGI-PGF)"/>
            <person name="Walter F."/>
            <person name="Albersmeier A."/>
            <person name="Kalinowski J."/>
            <person name="Ruckert C."/>
        </authorList>
    </citation>
    <scope>NUCLEOTIDE SEQUENCE</scope>
    <source>
        <strain evidence="14">KCTC 12368</strain>
    </source>
</reference>
<evidence type="ECO:0000259" key="13">
    <source>
        <dbReference type="PROSITE" id="PS51672"/>
    </source>
</evidence>
<dbReference type="InterPro" id="IPR045865">
    <property type="entry name" value="ACT-like_dom_sf"/>
</dbReference>
<feature type="domain" description="ACT-like" evidence="13">
    <location>
        <begin position="334"/>
        <end position="408"/>
    </location>
</feature>
<comment type="function">
    <text evidence="11 12">Catalyzes the anaerobic formation of alpha-ketobutyrate and ammonia from threonine in a two-step reaction. The first step involved a dehydration of threonine and a production of enamine intermediates (aminocrotonate), which tautomerizes to its imine form (iminobutyrate). Both intermediates are unstable and short-lived. The second step is the nonenzymatic hydrolysis of the enamine/imine intermediates to form 2-ketobutyrate and free ammonia. In the low water environment of the cell, the second step is accelerated by RidA.</text>
</comment>
<dbReference type="Gene3D" id="3.40.50.1100">
    <property type="match status" value="2"/>
</dbReference>
<comment type="subunit">
    <text evidence="5 12">Homotetramer.</text>
</comment>
<protein>
    <recommendedName>
        <fullName evidence="12">L-threonine dehydratase</fullName>
        <ecNumber evidence="12">4.3.1.19</ecNumber>
    </recommendedName>
    <alternativeName>
        <fullName evidence="12">Threonine deaminase</fullName>
    </alternativeName>
</protein>
<dbReference type="GO" id="GO:0004794">
    <property type="term" value="F:threonine deaminase activity"/>
    <property type="evidence" value="ECO:0007669"/>
    <property type="project" value="UniProtKB-UniRule"/>
</dbReference>
<dbReference type="FunFam" id="3.40.50.1100:FF:000005">
    <property type="entry name" value="Threonine dehydratase catabolic"/>
    <property type="match status" value="1"/>
</dbReference>
<dbReference type="GO" id="GO:0009097">
    <property type="term" value="P:isoleucine biosynthetic process"/>
    <property type="evidence" value="ECO:0007669"/>
    <property type="project" value="UniProtKB-UniRule"/>
</dbReference>
<evidence type="ECO:0000256" key="4">
    <source>
        <dbReference type="ARBA" id="ARBA00010869"/>
    </source>
</evidence>
<keyword evidence="6 12" id="KW-0028">Amino-acid biosynthesis</keyword>
<accession>A0A918Q5K2</accession>
<gene>
    <name evidence="12 14" type="primary">ilvA</name>
    <name evidence="14" type="ORF">GCM10007049_27900</name>
</gene>
<dbReference type="Pfam" id="PF00291">
    <property type="entry name" value="PALP"/>
    <property type="match status" value="1"/>
</dbReference>
<evidence type="ECO:0000256" key="6">
    <source>
        <dbReference type="ARBA" id="ARBA00022605"/>
    </source>
</evidence>
<evidence type="ECO:0000256" key="10">
    <source>
        <dbReference type="ARBA" id="ARBA00023304"/>
    </source>
</evidence>
<dbReference type="SUPFAM" id="SSF53686">
    <property type="entry name" value="Tryptophan synthase beta subunit-like PLP-dependent enzymes"/>
    <property type="match status" value="1"/>
</dbReference>
<dbReference type="CDD" id="cd01562">
    <property type="entry name" value="Thr-dehyd"/>
    <property type="match status" value="1"/>
</dbReference>
<comment type="catalytic activity">
    <reaction evidence="1 12">
        <text>L-threonine = 2-oxobutanoate + NH4(+)</text>
        <dbReference type="Rhea" id="RHEA:22108"/>
        <dbReference type="ChEBI" id="CHEBI:16763"/>
        <dbReference type="ChEBI" id="CHEBI:28938"/>
        <dbReference type="ChEBI" id="CHEBI:57926"/>
        <dbReference type="EC" id="4.3.1.19"/>
    </reaction>
</comment>
<keyword evidence="8 12" id="KW-0663">Pyridoxal phosphate</keyword>
<dbReference type="InterPro" id="IPR036052">
    <property type="entry name" value="TrpB-like_PALP_sf"/>
</dbReference>
<evidence type="ECO:0000256" key="1">
    <source>
        <dbReference type="ARBA" id="ARBA00001274"/>
    </source>
</evidence>
<dbReference type="NCBIfam" id="TIGR02079">
    <property type="entry name" value="THD1"/>
    <property type="match status" value="1"/>
</dbReference>
<dbReference type="InterPro" id="IPR000634">
    <property type="entry name" value="Ser/Thr_deHydtase_PyrdxlP-BS"/>
</dbReference>
<keyword evidence="10 12" id="KW-0100">Branched-chain amino acid biosynthesis</keyword>
<dbReference type="InterPro" id="IPR001926">
    <property type="entry name" value="TrpB-like_PALP"/>
</dbReference>
<dbReference type="InterPro" id="IPR038110">
    <property type="entry name" value="TD_ACT-like_sf"/>
</dbReference>
<comment type="caution">
    <text evidence="14">The sequence shown here is derived from an EMBL/GenBank/DDBJ whole genome shotgun (WGS) entry which is preliminary data.</text>
</comment>
<dbReference type="PANTHER" id="PTHR48078">
    <property type="entry name" value="THREONINE DEHYDRATASE, MITOCHONDRIAL-RELATED"/>
    <property type="match status" value="1"/>
</dbReference>
<dbReference type="InterPro" id="IPR011820">
    <property type="entry name" value="IlvA"/>
</dbReference>
<dbReference type="EMBL" id="BMWX01000004">
    <property type="protein sequence ID" value="GGZ32757.1"/>
    <property type="molecule type" value="Genomic_DNA"/>
</dbReference>
<dbReference type="GO" id="GO:0006567">
    <property type="term" value="P:L-threonine catabolic process"/>
    <property type="evidence" value="ECO:0007669"/>
    <property type="project" value="TreeGrafter"/>
</dbReference>
<evidence type="ECO:0000256" key="7">
    <source>
        <dbReference type="ARBA" id="ARBA00022624"/>
    </source>
</evidence>
<evidence type="ECO:0000256" key="11">
    <source>
        <dbReference type="ARBA" id="ARBA00025527"/>
    </source>
</evidence>
<evidence type="ECO:0000256" key="12">
    <source>
        <dbReference type="RuleBase" id="RU362012"/>
    </source>
</evidence>
<dbReference type="Pfam" id="PF00585">
    <property type="entry name" value="Thr_dehydrat_C"/>
    <property type="match status" value="1"/>
</dbReference>
<dbReference type="AlphaFoldDB" id="A0A918Q5K2"/>
<dbReference type="InterPro" id="IPR001721">
    <property type="entry name" value="TD_ACT-like"/>
</dbReference>
<keyword evidence="15" id="KW-1185">Reference proteome</keyword>
<dbReference type="Gene3D" id="3.40.1020.10">
    <property type="entry name" value="Biosynthetic Threonine Deaminase, Domain 3"/>
    <property type="match status" value="1"/>
</dbReference>
<evidence type="ECO:0000313" key="15">
    <source>
        <dbReference type="Proteomes" id="UP000619457"/>
    </source>
</evidence>
<organism evidence="14 15">
    <name type="scientific">Echinicola pacifica</name>
    <dbReference type="NCBI Taxonomy" id="346377"/>
    <lineage>
        <taxon>Bacteria</taxon>
        <taxon>Pseudomonadati</taxon>
        <taxon>Bacteroidota</taxon>
        <taxon>Cytophagia</taxon>
        <taxon>Cytophagales</taxon>
        <taxon>Cyclobacteriaceae</taxon>
        <taxon>Echinicola</taxon>
    </lineage>
</organism>
<proteinExistence type="inferred from homology"/>
<evidence type="ECO:0000256" key="2">
    <source>
        <dbReference type="ARBA" id="ARBA00001933"/>
    </source>
</evidence>
<dbReference type="GO" id="GO:0006565">
    <property type="term" value="P:L-serine catabolic process"/>
    <property type="evidence" value="ECO:0007669"/>
    <property type="project" value="TreeGrafter"/>
</dbReference>
<dbReference type="NCBIfam" id="NF006390">
    <property type="entry name" value="PRK08639.1"/>
    <property type="match status" value="1"/>
</dbReference>
<evidence type="ECO:0000256" key="3">
    <source>
        <dbReference type="ARBA" id="ARBA00004810"/>
    </source>
</evidence>
<dbReference type="GO" id="GO:0003941">
    <property type="term" value="F:L-serine ammonia-lyase activity"/>
    <property type="evidence" value="ECO:0007669"/>
    <property type="project" value="TreeGrafter"/>
</dbReference>
<dbReference type="PROSITE" id="PS51672">
    <property type="entry name" value="ACT_LIKE"/>
    <property type="match status" value="1"/>
</dbReference>
<dbReference type="EC" id="4.3.1.19" evidence="12"/>